<keyword evidence="11" id="KW-1185">Reference proteome</keyword>
<dbReference type="InterPro" id="IPR005190">
    <property type="entry name" value="GlnE_rpt_dom"/>
</dbReference>
<dbReference type="GO" id="GO:0008882">
    <property type="term" value="F:[glutamate-ammonia-ligase] adenylyltransferase activity"/>
    <property type="evidence" value="ECO:0007669"/>
    <property type="project" value="UniProtKB-UniRule"/>
</dbReference>
<dbReference type="Pfam" id="PF03710">
    <property type="entry name" value="GlnE"/>
    <property type="match status" value="2"/>
</dbReference>
<dbReference type="Gene3D" id="1.20.120.330">
    <property type="entry name" value="Nucleotidyltransferases domain 2"/>
    <property type="match status" value="2"/>
</dbReference>
<dbReference type="EMBL" id="FLOB01000005">
    <property type="protein sequence ID" value="SBS32414.1"/>
    <property type="molecule type" value="Genomic_DNA"/>
</dbReference>
<comment type="catalytic activity">
    <reaction evidence="7">
        <text>[glutamine synthetase]-O(4)-(5'-adenylyl)-L-tyrosine + phosphate = [glutamine synthetase]-L-tyrosine + ADP</text>
        <dbReference type="Rhea" id="RHEA:43716"/>
        <dbReference type="Rhea" id="RHEA-COMP:10660"/>
        <dbReference type="Rhea" id="RHEA-COMP:10661"/>
        <dbReference type="ChEBI" id="CHEBI:43474"/>
        <dbReference type="ChEBI" id="CHEBI:46858"/>
        <dbReference type="ChEBI" id="CHEBI:83624"/>
        <dbReference type="ChEBI" id="CHEBI:456216"/>
        <dbReference type="EC" id="2.7.7.89"/>
    </reaction>
</comment>
<protein>
    <recommendedName>
        <fullName evidence="7">Bifunctional glutamine synthetase adenylyltransferase/adenylyl-removing enzyme</fullName>
    </recommendedName>
    <alternativeName>
        <fullName evidence="7">ATP:glutamine synthetase adenylyltransferase</fullName>
    </alternativeName>
    <alternativeName>
        <fullName evidence="7">ATase</fullName>
    </alternativeName>
    <domain>
        <recommendedName>
            <fullName evidence="7">Glutamine synthetase adenylyl-L-tyrosine phosphorylase</fullName>
            <ecNumber evidence="7">2.7.7.89</ecNumber>
        </recommendedName>
        <alternativeName>
            <fullName evidence="7">Adenylyl removase</fullName>
            <shortName evidence="7">AR</shortName>
            <shortName evidence="7">AT-N</shortName>
        </alternativeName>
    </domain>
    <domain>
        <recommendedName>
            <fullName evidence="7">Glutamine synthetase adenylyl transferase</fullName>
            <ecNumber evidence="7">2.7.7.42</ecNumber>
        </recommendedName>
        <alternativeName>
            <fullName evidence="7">Adenylyl transferase</fullName>
            <shortName evidence="7">AT</shortName>
            <shortName evidence="7">AT-C</shortName>
        </alternativeName>
    </domain>
</protein>
<dbReference type="SUPFAM" id="SSF81301">
    <property type="entry name" value="Nucleotidyltransferase"/>
    <property type="match status" value="2"/>
</dbReference>
<comment type="cofactor">
    <cofactor evidence="7">
        <name>Mg(2+)</name>
        <dbReference type="ChEBI" id="CHEBI:18420"/>
    </cofactor>
</comment>
<reference evidence="10 11" key="1">
    <citation type="submission" date="2016-06" db="EMBL/GenBank/DDBJ databases">
        <authorList>
            <person name="Kjaerup R.B."/>
            <person name="Dalgaard T.S."/>
            <person name="Juul-Madsen H.R."/>
        </authorList>
    </citation>
    <scope>NUCLEOTIDE SEQUENCE [LARGE SCALE GENOMIC DNA]</scope>
    <source>
        <strain evidence="10 11">CECT 8886</strain>
    </source>
</reference>
<evidence type="ECO:0000256" key="5">
    <source>
        <dbReference type="ARBA" id="ARBA00022842"/>
    </source>
</evidence>
<dbReference type="SUPFAM" id="SSF81593">
    <property type="entry name" value="Nucleotidyltransferase substrate binding subunit/domain"/>
    <property type="match status" value="2"/>
</dbReference>
<feature type="domain" description="Glutamate-ammonia ligase adenylyltransferase repeated" evidence="8">
    <location>
        <begin position="590"/>
        <end position="843"/>
    </location>
</feature>
<dbReference type="PANTHER" id="PTHR30621">
    <property type="entry name" value="GLUTAMINE SYNTHETASE ADENYLYLTRANSFERASE"/>
    <property type="match status" value="1"/>
</dbReference>
<dbReference type="EC" id="2.7.7.42" evidence="7"/>
<keyword evidence="2 7" id="KW-0548">Nucleotidyltransferase</keyword>
<name>A0A1A8TIU2_9GAMM</name>
<dbReference type="Gene3D" id="3.30.460.10">
    <property type="entry name" value="Beta Polymerase, domain 2"/>
    <property type="match status" value="2"/>
</dbReference>
<dbReference type="Gene3D" id="1.20.120.1510">
    <property type="match status" value="1"/>
</dbReference>
<keyword evidence="4 7" id="KW-0067">ATP-binding</keyword>
<dbReference type="InterPro" id="IPR013546">
    <property type="entry name" value="PII_UdlTrfase/GS_AdlTrfase"/>
</dbReference>
<comment type="catalytic activity">
    <reaction evidence="7">
        <text>[glutamine synthetase]-L-tyrosine + ATP = [glutamine synthetase]-O(4)-(5'-adenylyl)-L-tyrosine + diphosphate</text>
        <dbReference type="Rhea" id="RHEA:18589"/>
        <dbReference type="Rhea" id="RHEA-COMP:10660"/>
        <dbReference type="Rhea" id="RHEA-COMP:10661"/>
        <dbReference type="ChEBI" id="CHEBI:30616"/>
        <dbReference type="ChEBI" id="CHEBI:33019"/>
        <dbReference type="ChEBI" id="CHEBI:46858"/>
        <dbReference type="ChEBI" id="CHEBI:83624"/>
        <dbReference type="EC" id="2.7.7.42"/>
    </reaction>
</comment>
<dbReference type="NCBIfam" id="NF008292">
    <property type="entry name" value="PRK11072.1"/>
    <property type="match status" value="1"/>
</dbReference>
<evidence type="ECO:0000256" key="1">
    <source>
        <dbReference type="ARBA" id="ARBA00022679"/>
    </source>
</evidence>
<gene>
    <name evidence="7 10" type="primary">glnE</name>
    <name evidence="10" type="ORF">MSP8886_02419</name>
</gene>
<evidence type="ECO:0000259" key="8">
    <source>
        <dbReference type="Pfam" id="PF03710"/>
    </source>
</evidence>
<dbReference type="PANTHER" id="PTHR30621:SF0">
    <property type="entry name" value="BIFUNCTIONAL GLUTAMINE SYNTHETASE ADENYLYLTRANSFERASE_ADENYLYL-REMOVING ENZYME"/>
    <property type="match status" value="1"/>
</dbReference>
<dbReference type="Pfam" id="PF08335">
    <property type="entry name" value="GlnD_UR_UTase"/>
    <property type="match status" value="2"/>
</dbReference>
<evidence type="ECO:0000313" key="11">
    <source>
        <dbReference type="Proteomes" id="UP000092544"/>
    </source>
</evidence>
<evidence type="ECO:0000256" key="6">
    <source>
        <dbReference type="ARBA" id="ARBA00023268"/>
    </source>
</evidence>
<feature type="domain" description="PII-uridylyltransferase/Glutamine-synthetase adenylyltransferase" evidence="9">
    <location>
        <begin position="865"/>
        <end position="958"/>
    </location>
</feature>
<dbReference type="AlphaFoldDB" id="A0A1A8TIU2"/>
<evidence type="ECO:0000259" key="9">
    <source>
        <dbReference type="Pfam" id="PF08335"/>
    </source>
</evidence>
<feature type="domain" description="Glutamate-ammonia ligase adenylyltransferase repeated" evidence="8">
    <location>
        <begin position="53"/>
        <end position="313"/>
    </location>
</feature>
<sequence length="987" mass="112769">MKKESPLTPLVKNTAYLVYCNQHPNRSTLYEAIQESRERCGLSLLNQEQIDRLEPLWLLSDYLHQQWVRFPHWLDNHLCDTTYLPRPSYEAMMAGEAYFASDAETVKEVLQQDQESMGLDEPSLMKRLRLYRQWWMTHLIALDLQQQISLKELTAMLSGLADASVKASLAWSVHHYQTLYGHALDQQGKVQSMIVIGMGKLGGNELNLSSDIDLIFAFREHGETQGGKKSLSHQEYFTKLGQKLIQHLDQVTADGFVFRVDMRLRPFGQSGALVLNMDSLEQYYQDQGRDWERYAMIKARVMAGDQQDIAEFEALRKPFVYRKYLDFGAIGALRDLKQMIAKEVRRKGIEHNIKLGGGGIREVEFIAQALQILHGGRDQGLQKPALLSVLPHLEKHHYLSSTDVATLTQAYLLLRRTEHALQAYRDEQTQLIPEDEMGQARLAIMVGFDSWQALNDELWRLRHLVHGIFSELIDDGEESSEEVKQQESWRLLLKNAKDQEAIADAIADIQWQDREAAVNRLSVFLSSKGVVFMQPIGQERLSVFLAAFVSALAEERAPDIILERIIPILDAVLRRTAYLVLLCENPTAITHLMGLCRESAWFSEVISSSPALLDELLDANTLFSPPSKAMLKEELQQILLRLPEEDEEAQMDALRRFKRSITLRIAACDITEILPVMKVSDHLTWLAEVLLEQVLQQSWWHLTHKHGFPVQEGELVSSPQLAIIGYGKSGGLELGYDSDLDLVFVHDAQANGYTSGDRSVDHLTFYTRLCQRIIHMLTSFTAAGRLYEVDMRLRPSGNSGLLVSSLEAFKDYQQKEAWVWEHQALTRARALAGDEDLIARFEACRKLIIGNERDRVELKQEVIKMREKMRAHLDSGGKEKGFDLKQGAGGIIDIEFMVQYLVLAWSHQYPELMRYSDNVRQLEAAANVGLIADETAQEMTQTYTLYRALNHRLNLQKQGRVVQRDTLESNQALVSRHWDEFVNKTSL</sequence>
<dbReference type="InterPro" id="IPR023057">
    <property type="entry name" value="GlnE"/>
</dbReference>
<dbReference type="CDD" id="cd05401">
    <property type="entry name" value="NT_GlnE_GlnD_like"/>
    <property type="match status" value="2"/>
</dbReference>
<dbReference type="GO" id="GO:0005524">
    <property type="term" value="F:ATP binding"/>
    <property type="evidence" value="ECO:0007669"/>
    <property type="project" value="UniProtKB-UniRule"/>
</dbReference>
<dbReference type="GO" id="GO:0000820">
    <property type="term" value="P:regulation of glutamine family amino acid metabolic process"/>
    <property type="evidence" value="ECO:0007669"/>
    <property type="project" value="UniProtKB-UniRule"/>
</dbReference>
<dbReference type="OrthoDB" id="9759366at2"/>
<dbReference type="FunFam" id="1.20.120.330:FF:000005">
    <property type="entry name" value="Bifunctional glutamine synthetase adenylyltransferase/adenylyl-removing enzyme"/>
    <property type="match status" value="1"/>
</dbReference>
<keyword evidence="10" id="KW-0436">Ligase</keyword>
<dbReference type="Proteomes" id="UP000092544">
    <property type="component" value="Unassembled WGS sequence"/>
</dbReference>
<keyword evidence="5 7" id="KW-0460">Magnesium</keyword>
<evidence type="ECO:0000256" key="4">
    <source>
        <dbReference type="ARBA" id="ARBA00022840"/>
    </source>
</evidence>
<proteinExistence type="inferred from homology"/>
<keyword evidence="1 7" id="KW-0808">Transferase</keyword>
<evidence type="ECO:0000256" key="2">
    <source>
        <dbReference type="ARBA" id="ARBA00022695"/>
    </source>
</evidence>
<keyword evidence="6 7" id="KW-0511">Multifunctional enzyme</keyword>
<accession>A0A1A8TIU2</accession>
<feature type="domain" description="PII-uridylyltransferase/Glutamine-synthetase adenylyltransferase" evidence="9">
    <location>
        <begin position="335"/>
        <end position="473"/>
    </location>
</feature>
<keyword evidence="3 7" id="KW-0547">Nucleotide-binding</keyword>
<dbReference type="FunFam" id="3.30.460.10:FF:000009">
    <property type="entry name" value="Bifunctional glutamine synthetase adenylyltransferase/adenylyl-removing enzyme"/>
    <property type="match status" value="1"/>
</dbReference>
<comment type="similarity">
    <text evidence="7">Belongs to the GlnE family.</text>
</comment>
<dbReference type="GO" id="GO:0047388">
    <property type="term" value="F:[glutamine synthetase]-adenylyl-L-tyrosine phosphorylase activity"/>
    <property type="evidence" value="ECO:0007669"/>
    <property type="project" value="UniProtKB-EC"/>
</dbReference>
<dbReference type="GO" id="GO:0000287">
    <property type="term" value="F:magnesium ion binding"/>
    <property type="evidence" value="ECO:0007669"/>
    <property type="project" value="UniProtKB-UniRule"/>
</dbReference>
<feature type="region of interest" description="Adenylyl removase" evidence="7">
    <location>
        <begin position="1"/>
        <end position="479"/>
    </location>
</feature>
<dbReference type="InterPro" id="IPR043519">
    <property type="entry name" value="NT_sf"/>
</dbReference>
<dbReference type="EC" id="2.7.7.89" evidence="7"/>
<evidence type="ECO:0000256" key="7">
    <source>
        <dbReference type="HAMAP-Rule" id="MF_00802"/>
    </source>
</evidence>
<dbReference type="STRING" id="1792290.MSP8886_02419"/>
<feature type="region of interest" description="Adenylyl transferase" evidence="7">
    <location>
        <begin position="487"/>
        <end position="987"/>
    </location>
</feature>
<organism evidence="10 11">
    <name type="scientific">Marinomonas spartinae</name>
    <dbReference type="NCBI Taxonomy" id="1792290"/>
    <lineage>
        <taxon>Bacteria</taxon>
        <taxon>Pseudomonadati</taxon>
        <taxon>Pseudomonadota</taxon>
        <taxon>Gammaproteobacteria</taxon>
        <taxon>Oceanospirillales</taxon>
        <taxon>Oceanospirillaceae</taxon>
        <taxon>Marinomonas</taxon>
    </lineage>
</organism>
<evidence type="ECO:0000256" key="3">
    <source>
        <dbReference type="ARBA" id="ARBA00022741"/>
    </source>
</evidence>
<dbReference type="HAMAP" id="MF_00802">
    <property type="entry name" value="GlnE"/>
    <property type="match status" value="1"/>
</dbReference>
<dbReference type="RefSeq" id="WP_083200935.1">
    <property type="nucleotide sequence ID" value="NZ_FLOB01000005.1"/>
</dbReference>
<dbReference type="GO" id="GO:0016874">
    <property type="term" value="F:ligase activity"/>
    <property type="evidence" value="ECO:0007669"/>
    <property type="project" value="UniProtKB-KW"/>
</dbReference>
<evidence type="ECO:0000313" key="10">
    <source>
        <dbReference type="EMBL" id="SBS32414.1"/>
    </source>
</evidence>
<dbReference type="GO" id="GO:0005829">
    <property type="term" value="C:cytosol"/>
    <property type="evidence" value="ECO:0007669"/>
    <property type="project" value="TreeGrafter"/>
</dbReference>
<comment type="function">
    <text evidence="7">Involved in the regulation of glutamine synthetase GlnA, a key enzyme in the process to assimilate ammonia. When cellular nitrogen levels are high, the C-terminal adenylyl transferase (AT) inactivates GlnA by covalent transfer of an adenylyl group from ATP to specific tyrosine residue of GlnA, thus reducing its activity. Conversely, when nitrogen levels are low, the N-terminal adenylyl removase (AR) activates GlnA by removing the adenylyl group by phosphorolysis, increasing its activity. The regulatory region of GlnE binds the signal transduction protein PII (GlnB) which indicates the nitrogen status of the cell.</text>
</comment>